<accession>A0A516SIB7</accession>
<dbReference type="OrthoDB" id="9135210at2"/>
<gene>
    <name evidence="2" type="ORF">FNU76_16915</name>
</gene>
<dbReference type="RefSeq" id="WP_144279279.1">
    <property type="nucleotide sequence ID" value="NZ_CP041730.1"/>
</dbReference>
<feature type="signal peptide" evidence="1">
    <location>
        <begin position="1"/>
        <end position="17"/>
    </location>
</feature>
<dbReference type="KEGG" id="cari:FNU76_16915"/>
<evidence type="ECO:0000313" key="2">
    <source>
        <dbReference type="EMBL" id="QDQ27892.1"/>
    </source>
</evidence>
<proteinExistence type="predicted"/>
<dbReference type="EMBL" id="CP041730">
    <property type="protein sequence ID" value="QDQ27892.1"/>
    <property type="molecule type" value="Genomic_DNA"/>
</dbReference>
<dbReference type="Proteomes" id="UP000317550">
    <property type="component" value="Chromosome"/>
</dbReference>
<name>A0A516SIB7_9NEIS</name>
<sequence length="95" mass="10978">MFTRLVLLALLSPVAFAAPSKSKAEPIVLADKYSPIFYEHLQGKERTRCEQYVRELTLMAKRQQMGIRPGDATKMTAKRQLIEANYDKYCLRLQK</sequence>
<reference evidence="3" key="1">
    <citation type="submission" date="2019-07" db="EMBL/GenBank/DDBJ databases">
        <title>Chitinimonas sp. nov., isolated from Ny-Alesund, arctica soil.</title>
        <authorList>
            <person name="Xu Q."/>
            <person name="Peng F."/>
        </authorList>
    </citation>
    <scope>NUCLEOTIDE SEQUENCE [LARGE SCALE GENOMIC DNA]</scope>
    <source>
        <strain evidence="3">R3-44</strain>
    </source>
</reference>
<evidence type="ECO:0000256" key="1">
    <source>
        <dbReference type="SAM" id="SignalP"/>
    </source>
</evidence>
<evidence type="ECO:0000313" key="3">
    <source>
        <dbReference type="Proteomes" id="UP000317550"/>
    </source>
</evidence>
<keyword evidence="3" id="KW-1185">Reference proteome</keyword>
<organism evidence="2 3">
    <name type="scientific">Chitinimonas arctica</name>
    <dbReference type="NCBI Taxonomy" id="2594795"/>
    <lineage>
        <taxon>Bacteria</taxon>
        <taxon>Pseudomonadati</taxon>
        <taxon>Pseudomonadota</taxon>
        <taxon>Betaproteobacteria</taxon>
        <taxon>Neisseriales</taxon>
        <taxon>Chitinibacteraceae</taxon>
        <taxon>Chitinimonas</taxon>
    </lineage>
</organism>
<feature type="chain" id="PRO_5028371731" evidence="1">
    <location>
        <begin position="18"/>
        <end position="95"/>
    </location>
</feature>
<keyword evidence="1" id="KW-0732">Signal</keyword>
<dbReference type="AlphaFoldDB" id="A0A516SIB7"/>
<protein>
    <submittedName>
        <fullName evidence="2">Uncharacterized protein</fullName>
    </submittedName>
</protein>